<dbReference type="Gene3D" id="3.20.20.210">
    <property type="match status" value="1"/>
</dbReference>
<sequence>MKYKDNWVQTKEHFKTWWAHGSIGRPMMKVVARRDKPIEPLEEIEPPQTPEALHLDVERRAKELRNFCKTHIFMAESFPSLDINIGPGSMATYLGSEPNFSWDTVWYTECVKPDWKEWGELKYDPDNYWWKRHLELIERGKELAGDDFLVNIPDIIESIDILAAMRGAQQFCFDLIDEPDVVKEYIRQIDELYFMYYYPIYDIVKDEEGGSSYTVFDIWGPGRIAKVQCDFSAIMSPKQFEEFFIPSLSYQCQRLDYAMYHLDGMDAIKHLDALMQVEELDALQWTPGAGKQDGGSELWYPIYDKVRAAGKSLWVSIEQGDVDEWIIKADKLVKRYGSDGLYLLFPVMSVDDASRLIEKADLYLSS</sequence>
<reference evidence="2" key="1">
    <citation type="submission" date="2010-11" db="EMBL/GenBank/DDBJ databases">
        <title>The complete genome of Mahella australiensis DSM 15567.</title>
        <authorList>
            <consortium name="US DOE Joint Genome Institute (JGI-PGF)"/>
            <person name="Lucas S."/>
            <person name="Copeland A."/>
            <person name="Lapidus A."/>
            <person name="Bruce D."/>
            <person name="Goodwin L."/>
            <person name="Pitluck S."/>
            <person name="Kyrpides N."/>
            <person name="Mavromatis K."/>
            <person name="Pagani I."/>
            <person name="Ivanova N."/>
            <person name="Teshima H."/>
            <person name="Brettin T."/>
            <person name="Detter J.C."/>
            <person name="Han C."/>
            <person name="Tapia R."/>
            <person name="Land M."/>
            <person name="Hauser L."/>
            <person name="Markowitz V."/>
            <person name="Cheng J.-F."/>
            <person name="Hugenholtz P."/>
            <person name="Woyke T."/>
            <person name="Wu D."/>
            <person name="Spring S."/>
            <person name="Pukall R."/>
            <person name="Steenblock K."/>
            <person name="Schneider S."/>
            <person name="Klenk H.-P."/>
            <person name="Eisen J.A."/>
        </authorList>
    </citation>
    <scope>NUCLEOTIDE SEQUENCE [LARGE SCALE GENOMIC DNA]</scope>
    <source>
        <strain evidence="2">DSM 15567 / CIP 107919 / 50-1 BON</strain>
    </source>
</reference>
<evidence type="ECO:0000313" key="1">
    <source>
        <dbReference type="EMBL" id="AEE97742.1"/>
    </source>
</evidence>
<dbReference type="AlphaFoldDB" id="F3ZY46"/>
<evidence type="ECO:0000313" key="2">
    <source>
        <dbReference type="Proteomes" id="UP000008457"/>
    </source>
</evidence>
<accession>F3ZY46</accession>
<dbReference type="eggNOG" id="COG5012">
    <property type="taxonomic scope" value="Bacteria"/>
</dbReference>
<name>F3ZY46_MAHA5</name>
<keyword evidence="2" id="KW-1185">Reference proteome</keyword>
<dbReference type="InterPro" id="IPR038071">
    <property type="entry name" value="UROD/MetE-like_sf"/>
</dbReference>
<dbReference type="KEGG" id="mas:Mahau_2597"/>
<proteinExistence type="predicted"/>
<dbReference type="RefSeq" id="WP_013782165.1">
    <property type="nucleotide sequence ID" value="NC_015520.1"/>
</dbReference>
<gene>
    <name evidence="1" type="ordered locus">Mahau_2597</name>
</gene>
<dbReference type="HOGENOM" id="CLU_060270_0_0_9"/>
<reference evidence="1 2" key="2">
    <citation type="journal article" date="2011" name="Stand. Genomic Sci.">
        <title>Complete genome sequence of Mahella australiensis type strain (50-1 BON).</title>
        <authorList>
            <person name="Sikorski J."/>
            <person name="Teshima H."/>
            <person name="Nolan M."/>
            <person name="Lucas S."/>
            <person name="Hammon N."/>
            <person name="Deshpande S."/>
            <person name="Cheng J.F."/>
            <person name="Pitluck S."/>
            <person name="Liolios K."/>
            <person name="Pagani I."/>
            <person name="Ivanova N."/>
            <person name="Huntemann M."/>
            <person name="Mavromatis K."/>
            <person name="Ovchinikova G."/>
            <person name="Pati A."/>
            <person name="Tapia R."/>
            <person name="Han C."/>
            <person name="Goodwin L."/>
            <person name="Chen A."/>
            <person name="Palaniappan K."/>
            <person name="Land M."/>
            <person name="Hauser L."/>
            <person name="Ngatchou-Djao O.D."/>
            <person name="Rohde M."/>
            <person name="Pukall R."/>
            <person name="Spring S."/>
            <person name="Abt B."/>
            <person name="Goker M."/>
            <person name="Detter J.C."/>
            <person name="Woyke T."/>
            <person name="Bristow J."/>
            <person name="Markowitz V."/>
            <person name="Hugenholtz P."/>
            <person name="Eisen J.A."/>
            <person name="Kyrpides N.C."/>
            <person name="Klenk H.P."/>
            <person name="Lapidus A."/>
        </authorList>
    </citation>
    <scope>NUCLEOTIDE SEQUENCE [LARGE SCALE GENOMIC DNA]</scope>
    <source>
        <strain evidence="2">DSM 15567 / CIP 107919 / 50-1 BON</strain>
    </source>
</reference>
<protein>
    <submittedName>
        <fullName evidence="1">Trimethylamine corrinoid protein 2 (TCP 2)</fullName>
    </submittedName>
</protein>
<dbReference type="Proteomes" id="UP000008457">
    <property type="component" value="Chromosome"/>
</dbReference>
<dbReference type="EMBL" id="CP002360">
    <property type="protein sequence ID" value="AEE97742.1"/>
    <property type="molecule type" value="Genomic_DNA"/>
</dbReference>
<organism evidence="1 2">
    <name type="scientific">Mahella australiensis (strain DSM 15567 / CIP 107919 / 50-1 BON)</name>
    <dbReference type="NCBI Taxonomy" id="697281"/>
    <lineage>
        <taxon>Bacteria</taxon>
        <taxon>Bacillati</taxon>
        <taxon>Bacillota</taxon>
        <taxon>Clostridia</taxon>
        <taxon>Thermoanaerobacterales</taxon>
        <taxon>Thermoanaerobacterales Family IV. Incertae Sedis</taxon>
        <taxon>Mahella</taxon>
    </lineage>
</organism>
<dbReference type="OrthoDB" id="1551307at2"/>
<dbReference type="STRING" id="697281.Mahau_2597"/>